<dbReference type="AlphaFoldDB" id="A0A8J6JDV9"/>
<proteinExistence type="predicted"/>
<gene>
    <name evidence="3" type="ORF">H8S62_14890</name>
</gene>
<reference evidence="3" key="1">
    <citation type="submission" date="2020-08" db="EMBL/GenBank/DDBJ databases">
        <title>Genome public.</title>
        <authorList>
            <person name="Liu C."/>
            <person name="Sun Q."/>
        </authorList>
    </citation>
    <scope>NUCLEOTIDE SEQUENCE</scope>
    <source>
        <strain evidence="3">NSJ-52</strain>
    </source>
</reference>
<dbReference type="PANTHER" id="PTHR35568">
    <property type="entry name" value="TRANSCRIPTIONAL REGULATOR DAUR"/>
    <property type="match status" value="1"/>
</dbReference>
<dbReference type="InterPro" id="IPR039445">
    <property type="entry name" value="DauR-like_HTH"/>
</dbReference>
<evidence type="ECO:0000259" key="2">
    <source>
        <dbReference type="Pfam" id="PF13309"/>
    </source>
</evidence>
<dbReference type="EMBL" id="JACOPQ010000014">
    <property type="protein sequence ID" value="MBC5738298.1"/>
    <property type="molecule type" value="Genomic_DNA"/>
</dbReference>
<dbReference type="Proteomes" id="UP000607645">
    <property type="component" value="Unassembled WGS sequence"/>
</dbReference>
<comment type="caution">
    <text evidence="3">The sequence shown here is derived from an EMBL/GenBank/DDBJ whole genome shotgun (WGS) entry which is preliminary data.</text>
</comment>
<evidence type="ECO:0000313" key="4">
    <source>
        <dbReference type="Proteomes" id="UP000607645"/>
    </source>
</evidence>
<accession>A0A8J6JDV9</accession>
<dbReference type="Pfam" id="PF13309">
    <property type="entry name" value="HTH_22"/>
    <property type="match status" value="1"/>
</dbReference>
<protein>
    <submittedName>
        <fullName evidence="3">PAS domain-containing protein</fullName>
    </submittedName>
</protein>
<feature type="domain" description="Transcriptional regulator DauR-like HTH" evidence="2">
    <location>
        <begin position="161"/>
        <end position="217"/>
    </location>
</feature>
<keyword evidence="4" id="KW-1185">Reference proteome</keyword>
<dbReference type="PANTHER" id="PTHR35568:SF1">
    <property type="entry name" value="TRANSCRIPTIONAL REGULATOR DAUR"/>
    <property type="match status" value="1"/>
</dbReference>
<dbReference type="InterPro" id="IPR013559">
    <property type="entry name" value="YheO"/>
</dbReference>
<sequence length="225" mass="25146">MNEEHMSLTYTDRLILESYKNMLEGLSDYLGDGYEFVLHSLENYDHSVIKIINGFHTGRTEGAPITDLALSMLERINGKDGAGSISYYTKNKKGEPLKSATITISGERGRTIGLLCINFYLNTPFTDVVSTFCEQKAPLSTSQSGENFAENIDDLIESAVAEVRQEVYENYAVPANCKNKEILRILASRGIFKLKDSVAKTAKLLNISRNTVYMHIRNLKSASEQ</sequence>
<evidence type="ECO:0000259" key="1">
    <source>
        <dbReference type="Pfam" id="PF08348"/>
    </source>
</evidence>
<feature type="domain" description="YheO-like" evidence="1">
    <location>
        <begin position="16"/>
        <end position="123"/>
    </location>
</feature>
<dbReference type="RefSeq" id="WP_155146100.1">
    <property type="nucleotide sequence ID" value="NZ_JACOPQ010000014.1"/>
</dbReference>
<dbReference type="Pfam" id="PF08348">
    <property type="entry name" value="PAS_6"/>
    <property type="match status" value="1"/>
</dbReference>
<dbReference type="InterPro" id="IPR039446">
    <property type="entry name" value="DauR-like"/>
</dbReference>
<name>A0A8J6JDV9_9FIRM</name>
<organism evidence="3 4">
    <name type="scientific">Lawsonibacter faecis</name>
    <dbReference type="NCBI Taxonomy" id="2763052"/>
    <lineage>
        <taxon>Bacteria</taxon>
        <taxon>Bacillati</taxon>
        <taxon>Bacillota</taxon>
        <taxon>Clostridia</taxon>
        <taxon>Eubacteriales</taxon>
        <taxon>Oscillospiraceae</taxon>
        <taxon>Lawsonibacter</taxon>
    </lineage>
</organism>
<evidence type="ECO:0000313" key="3">
    <source>
        <dbReference type="EMBL" id="MBC5738298.1"/>
    </source>
</evidence>